<sequence length="431" mass="46734">MIFSKSKLQLIPDSEHIVLHGTPRDARCAVVSGRVLLASKVPRAVNSLTVRFRPKQEDLLNPAMSIACLSEITCTVVKDGRLGPTSHELPYNPATMTHEWRFSIGIPGNISETVFSPSAFIAYELAAELRTSSVVQWAPFCKLTCAVPIAVKRLPAADSALSAIANESVSVAAKWRDRVELTTIAGSRVVHDSRSFQVSGVVRPLLKGMRLLRAGFEVREFVDGPFEPTSHGGSPSSRGSTVARCSRDVNAATLGMCQDSVHVNMEFPPCSVQRRSGIVVDQEIQISGTLQIPKAYDDIQYDISIGPIKVSHELVFAVSIVDEVGQVHNVRLSSGIYAFPCVSSTIVDLPRYENSSKDTLLAAGQRWTLDSSAAEIIEASSPWISGVGDNSSDRVFALTSPPEYTPFTEPASLAPVYRRVAAHVRVFNMAT</sequence>
<reference evidence="1" key="1">
    <citation type="submission" date="2022-07" db="EMBL/GenBank/DDBJ databases">
        <title>Phylogenomic reconstructions and comparative analyses of Kickxellomycotina fungi.</title>
        <authorList>
            <person name="Reynolds N.K."/>
            <person name="Stajich J.E."/>
            <person name="Barry K."/>
            <person name="Grigoriev I.V."/>
            <person name="Crous P."/>
            <person name="Smith M.E."/>
        </authorList>
    </citation>
    <scope>NUCLEOTIDE SEQUENCE</scope>
    <source>
        <strain evidence="1">BCRC 34489</strain>
    </source>
</reference>
<dbReference type="OrthoDB" id="2333384at2759"/>
<comment type="caution">
    <text evidence="1">The sequence shown here is derived from an EMBL/GenBank/DDBJ whole genome shotgun (WGS) entry which is preliminary data.</text>
</comment>
<keyword evidence="2" id="KW-1185">Reference proteome</keyword>
<proteinExistence type="predicted"/>
<dbReference type="EMBL" id="JANBUM010000146">
    <property type="protein sequence ID" value="KAJ2783354.1"/>
    <property type="molecule type" value="Genomic_DNA"/>
</dbReference>
<evidence type="ECO:0000313" key="2">
    <source>
        <dbReference type="Proteomes" id="UP001140172"/>
    </source>
</evidence>
<evidence type="ECO:0008006" key="3">
    <source>
        <dbReference type="Google" id="ProtNLM"/>
    </source>
</evidence>
<protein>
    <recommendedName>
        <fullName evidence="3">Arrestin-like N-terminal domain-containing protein</fullName>
    </recommendedName>
</protein>
<accession>A0A9W8LJT0</accession>
<dbReference type="AlphaFoldDB" id="A0A9W8LJT0"/>
<organism evidence="1 2">
    <name type="scientific">Coemansia interrupta</name>
    <dbReference type="NCBI Taxonomy" id="1126814"/>
    <lineage>
        <taxon>Eukaryota</taxon>
        <taxon>Fungi</taxon>
        <taxon>Fungi incertae sedis</taxon>
        <taxon>Zoopagomycota</taxon>
        <taxon>Kickxellomycotina</taxon>
        <taxon>Kickxellomycetes</taxon>
        <taxon>Kickxellales</taxon>
        <taxon>Kickxellaceae</taxon>
        <taxon>Coemansia</taxon>
    </lineage>
</organism>
<gene>
    <name evidence="1" type="ORF">GGI15_002616</name>
</gene>
<evidence type="ECO:0000313" key="1">
    <source>
        <dbReference type="EMBL" id="KAJ2783354.1"/>
    </source>
</evidence>
<name>A0A9W8LJT0_9FUNG</name>
<dbReference type="Proteomes" id="UP001140172">
    <property type="component" value="Unassembled WGS sequence"/>
</dbReference>